<dbReference type="EMBL" id="JAUEDM010000003">
    <property type="protein sequence ID" value="KAK3321825.1"/>
    <property type="molecule type" value="Genomic_DNA"/>
</dbReference>
<feature type="transmembrane region" description="Helical" evidence="1">
    <location>
        <begin position="57"/>
        <end position="78"/>
    </location>
</feature>
<protein>
    <submittedName>
        <fullName evidence="2">Uncharacterized protein</fullName>
    </submittedName>
</protein>
<keyword evidence="1" id="KW-0472">Membrane</keyword>
<evidence type="ECO:0000256" key="1">
    <source>
        <dbReference type="SAM" id="Phobius"/>
    </source>
</evidence>
<keyword evidence="3" id="KW-1185">Reference proteome</keyword>
<reference evidence="2" key="2">
    <citation type="submission" date="2023-06" db="EMBL/GenBank/DDBJ databases">
        <authorList>
            <consortium name="Lawrence Berkeley National Laboratory"/>
            <person name="Haridas S."/>
            <person name="Hensen N."/>
            <person name="Bonometti L."/>
            <person name="Westerberg I."/>
            <person name="Brannstrom I.O."/>
            <person name="Guillou S."/>
            <person name="Cros-Aarteil S."/>
            <person name="Calhoun S."/>
            <person name="Kuo A."/>
            <person name="Mondo S."/>
            <person name="Pangilinan J."/>
            <person name="Riley R."/>
            <person name="Labutti K."/>
            <person name="Andreopoulos B."/>
            <person name="Lipzen A."/>
            <person name="Chen C."/>
            <person name="Yanf M."/>
            <person name="Daum C."/>
            <person name="Ng V."/>
            <person name="Clum A."/>
            <person name="Steindorff A."/>
            <person name="Ohm R."/>
            <person name="Martin F."/>
            <person name="Silar P."/>
            <person name="Natvig D."/>
            <person name="Lalanne C."/>
            <person name="Gautier V."/>
            <person name="Ament-Velasquez S.L."/>
            <person name="Kruys A."/>
            <person name="Hutchinson M.I."/>
            <person name="Powell A.J."/>
            <person name="Barry K."/>
            <person name="Miller A.N."/>
            <person name="Grigoriev I.V."/>
            <person name="Debuchy R."/>
            <person name="Gladieux P."/>
            <person name="Thoren M.H."/>
            <person name="Johannesson H."/>
        </authorList>
    </citation>
    <scope>NUCLEOTIDE SEQUENCE</scope>
    <source>
        <strain evidence="2">CBS 118394</strain>
    </source>
</reference>
<reference evidence="2" key="1">
    <citation type="journal article" date="2023" name="Mol. Phylogenet. Evol.">
        <title>Genome-scale phylogeny and comparative genomics of the fungal order Sordariales.</title>
        <authorList>
            <person name="Hensen N."/>
            <person name="Bonometti L."/>
            <person name="Westerberg I."/>
            <person name="Brannstrom I.O."/>
            <person name="Guillou S."/>
            <person name="Cros-Aarteil S."/>
            <person name="Calhoun S."/>
            <person name="Haridas S."/>
            <person name="Kuo A."/>
            <person name="Mondo S."/>
            <person name="Pangilinan J."/>
            <person name="Riley R."/>
            <person name="LaButti K."/>
            <person name="Andreopoulos B."/>
            <person name="Lipzen A."/>
            <person name="Chen C."/>
            <person name="Yan M."/>
            <person name="Daum C."/>
            <person name="Ng V."/>
            <person name="Clum A."/>
            <person name="Steindorff A."/>
            <person name="Ohm R.A."/>
            <person name="Martin F."/>
            <person name="Silar P."/>
            <person name="Natvig D.O."/>
            <person name="Lalanne C."/>
            <person name="Gautier V."/>
            <person name="Ament-Velasquez S.L."/>
            <person name="Kruys A."/>
            <person name="Hutchinson M.I."/>
            <person name="Powell A.J."/>
            <person name="Barry K."/>
            <person name="Miller A.N."/>
            <person name="Grigoriev I.V."/>
            <person name="Debuchy R."/>
            <person name="Gladieux P."/>
            <person name="Hiltunen Thoren M."/>
            <person name="Johannesson H."/>
        </authorList>
    </citation>
    <scope>NUCLEOTIDE SEQUENCE</scope>
    <source>
        <strain evidence="2">CBS 118394</strain>
    </source>
</reference>
<keyword evidence="1" id="KW-0812">Transmembrane</keyword>
<gene>
    <name evidence="2" type="ORF">B0H66DRAFT_181468</name>
</gene>
<sequence>MDASYTFFRFSLKGRIHIPFFLTFWFLYLFLYCYFFTTADEYLPSRMGTQRIIYGLWWWLCVMLWEDSSGFMFTLRMLTVSMMIG</sequence>
<proteinExistence type="predicted"/>
<evidence type="ECO:0000313" key="3">
    <source>
        <dbReference type="Proteomes" id="UP001283341"/>
    </source>
</evidence>
<comment type="caution">
    <text evidence="2">The sequence shown here is derived from an EMBL/GenBank/DDBJ whole genome shotgun (WGS) entry which is preliminary data.</text>
</comment>
<keyword evidence="1" id="KW-1133">Transmembrane helix</keyword>
<accession>A0AAE0IBB8</accession>
<name>A0AAE0IBB8_9PEZI</name>
<organism evidence="2 3">
    <name type="scientific">Apodospora peruviana</name>
    <dbReference type="NCBI Taxonomy" id="516989"/>
    <lineage>
        <taxon>Eukaryota</taxon>
        <taxon>Fungi</taxon>
        <taxon>Dikarya</taxon>
        <taxon>Ascomycota</taxon>
        <taxon>Pezizomycotina</taxon>
        <taxon>Sordariomycetes</taxon>
        <taxon>Sordariomycetidae</taxon>
        <taxon>Sordariales</taxon>
        <taxon>Lasiosphaeriaceae</taxon>
        <taxon>Apodospora</taxon>
    </lineage>
</organism>
<evidence type="ECO:0000313" key="2">
    <source>
        <dbReference type="EMBL" id="KAK3321825.1"/>
    </source>
</evidence>
<dbReference type="AlphaFoldDB" id="A0AAE0IBB8"/>
<dbReference type="Proteomes" id="UP001283341">
    <property type="component" value="Unassembled WGS sequence"/>
</dbReference>
<feature type="transmembrane region" description="Helical" evidence="1">
    <location>
        <begin position="20"/>
        <end position="37"/>
    </location>
</feature>